<accession>A0A195EE91</accession>
<feature type="domain" description="DUF4817" evidence="1">
    <location>
        <begin position="4"/>
        <end position="57"/>
    </location>
</feature>
<name>A0A195EE91_9HYME</name>
<sequence length="226" mass="26634">MNYTTEEYTYMIYFYGIVRGNGLAAERVYAERFPNRRHPSKHTITQFFQRAMQTGNLAVHQNRDRALRRHVNDDERILQMVEENIQNSVRCISIGPYFFPAHLNGRTYADFTENQLPVLLENIPLRERETLIFQHNGAPAHYSRRVREILDERFPDKWIGRGGPIVWPARSPDFNVLDYFVWGYVKAAVEHIRDGTQNEIRDEIIAAFQTITPDMVHRATRQRTPN</sequence>
<evidence type="ECO:0000313" key="3">
    <source>
        <dbReference type="Proteomes" id="UP000078492"/>
    </source>
</evidence>
<keyword evidence="3" id="KW-1185">Reference proteome</keyword>
<dbReference type="PANTHER" id="PTHR47326:SF1">
    <property type="entry name" value="HTH PSQ-TYPE DOMAIN-CONTAINING PROTEIN"/>
    <property type="match status" value="1"/>
</dbReference>
<dbReference type="AlphaFoldDB" id="A0A195EE91"/>
<dbReference type="Proteomes" id="UP000078492">
    <property type="component" value="Unassembled WGS sequence"/>
</dbReference>
<evidence type="ECO:0000313" key="2">
    <source>
        <dbReference type="EMBL" id="KYN23117.1"/>
    </source>
</evidence>
<protein>
    <recommendedName>
        <fullName evidence="1">DUF4817 domain-containing protein</fullName>
    </recommendedName>
</protein>
<proteinExistence type="predicted"/>
<dbReference type="PANTHER" id="PTHR47326">
    <property type="entry name" value="TRANSPOSABLE ELEMENT TC3 TRANSPOSASE-LIKE PROTEIN"/>
    <property type="match status" value="1"/>
</dbReference>
<dbReference type="Gene3D" id="3.30.420.10">
    <property type="entry name" value="Ribonuclease H-like superfamily/Ribonuclease H"/>
    <property type="match status" value="1"/>
</dbReference>
<dbReference type="InterPro" id="IPR036397">
    <property type="entry name" value="RNaseH_sf"/>
</dbReference>
<gene>
    <name evidence="2" type="ORF">ALC57_04902</name>
</gene>
<reference evidence="2 3" key="1">
    <citation type="submission" date="2015-09" db="EMBL/GenBank/DDBJ databases">
        <title>Trachymyrmex cornetzi WGS genome.</title>
        <authorList>
            <person name="Nygaard S."/>
            <person name="Hu H."/>
            <person name="Boomsma J."/>
            <person name="Zhang G."/>
        </authorList>
    </citation>
    <scope>NUCLEOTIDE SEQUENCE [LARGE SCALE GENOMIC DNA]</scope>
    <source>
        <strain evidence="2">Tcor2-1</strain>
        <tissue evidence="2">Whole body</tissue>
    </source>
</reference>
<dbReference type="Pfam" id="PF16087">
    <property type="entry name" value="DUF4817"/>
    <property type="match status" value="1"/>
</dbReference>
<dbReference type="STRING" id="471704.A0A195EE91"/>
<evidence type="ECO:0000259" key="1">
    <source>
        <dbReference type="Pfam" id="PF16087"/>
    </source>
</evidence>
<dbReference type="GO" id="GO:0003676">
    <property type="term" value="F:nucleic acid binding"/>
    <property type="evidence" value="ECO:0007669"/>
    <property type="project" value="InterPro"/>
</dbReference>
<dbReference type="InterPro" id="IPR032135">
    <property type="entry name" value="DUF4817"/>
</dbReference>
<dbReference type="EMBL" id="KQ979074">
    <property type="protein sequence ID" value="KYN23117.1"/>
    <property type="molecule type" value="Genomic_DNA"/>
</dbReference>
<organism evidence="2 3">
    <name type="scientific">Trachymyrmex cornetzi</name>
    <dbReference type="NCBI Taxonomy" id="471704"/>
    <lineage>
        <taxon>Eukaryota</taxon>
        <taxon>Metazoa</taxon>
        <taxon>Ecdysozoa</taxon>
        <taxon>Arthropoda</taxon>
        <taxon>Hexapoda</taxon>
        <taxon>Insecta</taxon>
        <taxon>Pterygota</taxon>
        <taxon>Neoptera</taxon>
        <taxon>Endopterygota</taxon>
        <taxon>Hymenoptera</taxon>
        <taxon>Apocrita</taxon>
        <taxon>Aculeata</taxon>
        <taxon>Formicoidea</taxon>
        <taxon>Formicidae</taxon>
        <taxon>Myrmicinae</taxon>
        <taxon>Trachymyrmex</taxon>
    </lineage>
</organism>